<dbReference type="AlphaFoldDB" id="A0A0F9DWU6"/>
<accession>A0A0F9DWU6</accession>
<evidence type="ECO:0000259" key="2">
    <source>
        <dbReference type="SMART" id="SM01126"/>
    </source>
</evidence>
<comment type="caution">
    <text evidence="3">The sequence shown here is derived from an EMBL/GenBank/DDBJ whole genome shotgun (WGS) entry which is preliminary data.</text>
</comment>
<evidence type="ECO:0000313" key="3">
    <source>
        <dbReference type="EMBL" id="KKL16283.1"/>
    </source>
</evidence>
<evidence type="ECO:0000256" key="1">
    <source>
        <dbReference type="SAM" id="MobiDB-lite"/>
    </source>
</evidence>
<dbReference type="NCBIfam" id="NF033547">
    <property type="entry name" value="transpos_IS1595"/>
    <property type="match status" value="1"/>
</dbReference>
<dbReference type="EMBL" id="LAZR01039724">
    <property type="protein sequence ID" value="KKL16283.1"/>
    <property type="molecule type" value="Genomic_DNA"/>
</dbReference>
<feature type="domain" description="ISXO2-like transposase" evidence="2">
    <location>
        <begin position="140"/>
        <end position="300"/>
    </location>
</feature>
<feature type="region of interest" description="Disordered" evidence="1">
    <location>
        <begin position="155"/>
        <end position="177"/>
    </location>
</feature>
<gene>
    <name evidence="3" type="ORF">LCGC14_2497150</name>
</gene>
<dbReference type="Pfam" id="PF12762">
    <property type="entry name" value="DDE_Tnp_IS1595"/>
    <property type="match status" value="1"/>
</dbReference>
<organism evidence="3">
    <name type="scientific">marine sediment metagenome</name>
    <dbReference type="NCBI Taxonomy" id="412755"/>
    <lineage>
        <taxon>unclassified sequences</taxon>
        <taxon>metagenomes</taxon>
        <taxon>ecological metagenomes</taxon>
    </lineage>
</organism>
<proteinExistence type="predicted"/>
<protein>
    <recommendedName>
        <fullName evidence="2">ISXO2-like transposase domain-containing protein</fullName>
    </recommendedName>
</protein>
<dbReference type="PANTHER" id="PTHR33293:SF1">
    <property type="entry name" value="INSERTION ELEMENT IS1 1 PROTEIN INSB-RELATED"/>
    <property type="match status" value="1"/>
</dbReference>
<name>A0A0F9DWU6_9ZZZZ</name>
<sequence length="340" mass="38920">MDIKEIKKQILALPLGDRQRLLREVGDTVTGPKAQASRRHQLDNRMGSCPHCGHGKYVRFGKDKGAQRYKCGSCRRSFTEYTGTWMAGLHKKDKVDDYLTLMMEEKSLDNIKDTLKINKKTAFDWRHKILSSLADSDGDDFTGITESDETFFLKSEKGRETVGRKPRKRGGTSSKRSVNDEHVAVIVTQDRKSGLDLTVATMGRIKKSDIDSAIGQRIKKGKVILCSDAHVSYKGFAIDNDLEHHALKAVIKQHVKCGVYHIQHVNSTHNRIKKWLDGRFWGVATKYLQNYLNWFRVKEQLKNSRDMLQDFVPKTMESTVAMEKYHGIVTRYEKLISTQN</sequence>
<dbReference type="InterPro" id="IPR024445">
    <property type="entry name" value="Tnp_ISXO2-like"/>
</dbReference>
<dbReference type="InterPro" id="IPR051354">
    <property type="entry name" value="Transposase_27_IS1"/>
</dbReference>
<dbReference type="SMART" id="SM01126">
    <property type="entry name" value="DDE_Tnp_IS1595"/>
    <property type="match status" value="1"/>
</dbReference>
<reference evidence="3" key="1">
    <citation type="journal article" date="2015" name="Nature">
        <title>Complex archaea that bridge the gap between prokaryotes and eukaryotes.</title>
        <authorList>
            <person name="Spang A."/>
            <person name="Saw J.H."/>
            <person name="Jorgensen S.L."/>
            <person name="Zaremba-Niedzwiedzka K."/>
            <person name="Martijn J."/>
            <person name="Lind A.E."/>
            <person name="van Eijk R."/>
            <person name="Schleper C."/>
            <person name="Guy L."/>
            <person name="Ettema T.J."/>
        </authorList>
    </citation>
    <scope>NUCLEOTIDE SEQUENCE</scope>
</reference>
<dbReference type="PANTHER" id="PTHR33293">
    <property type="entry name" value="INSERTION ELEMENT IS1 1 PROTEIN INSB-RELATED"/>
    <property type="match status" value="1"/>
</dbReference>